<dbReference type="GO" id="GO:0005634">
    <property type="term" value="C:nucleus"/>
    <property type="evidence" value="ECO:0007669"/>
    <property type="project" value="TreeGrafter"/>
</dbReference>
<evidence type="ECO:0000256" key="12">
    <source>
        <dbReference type="ARBA" id="ARBA00048988"/>
    </source>
</evidence>
<protein>
    <recommendedName>
        <fullName evidence="11">DNA 3'-5' helicase</fullName>
        <ecNumber evidence="11">5.6.2.4</ecNumber>
    </recommendedName>
</protein>
<feature type="compositionally biased region" description="Pro residues" evidence="14">
    <location>
        <begin position="855"/>
        <end position="868"/>
    </location>
</feature>
<dbReference type="GO" id="GO:0000725">
    <property type="term" value="P:recombinational repair"/>
    <property type="evidence" value="ECO:0007669"/>
    <property type="project" value="TreeGrafter"/>
</dbReference>
<dbReference type="PANTHER" id="PTHR11070">
    <property type="entry name" value="UVRD / RECB / PCRA DNA HELICASE FAMILY MEMBER"/>
    <property type="match status" value="1"/>
</dbReference>
<evidence type="ECO:0000256" key="10">
    <source>
        <dbReference type="ARBA" id="ARBA00034617"/>
    </source>
</evidence>
<keyword evidence="3" id="KW-0227">DNA damage</keyword>
<feature type="binding site" evidence="13">
    <location>
        <begin position="31"/>
        <end position="38"/>
    </location>
    <ligand>
        <name>ATP</name>
        <dbReference type="ChEBI" id="CHEBI:30616"/>
    </ligand>
</feature>
<dbReference type="GO" id="GO:0005524">
    <property type="term" value="F:ATP binding"/>
    <property type="evidence" value="ECO:0007669"/>
    <property type="project" value="UniProtKB-UniRule"/>
</dbReference>
<feature type="region of interest" description="Disordered" evidence="14">
    <location>
        <begin position="743"/>
        <end position="763"/>
    </location>
</feature>
<evidence type="ECO:0000256" key="8">
    <source>
        <dbReference type="ARBA" id="ARBA00023204"/>
    </source>
</evidence>
<feature type="domain" description="UvrD-like helicase C-terminal" evidence="16">
    <location>
        <begin position="303"/>
        <end position="602"/>
    </location>
</feature>
<keyword evidence="7" id="KW-0238">DNA-binding</keyword>
<name>A0A4Y7TLB2_COPMI</name>
<evidence type="ECO:0000259" key="15">
    <source>
        <dbReference type="PROSITE" id="PS51198"/>
    </source>
</evidence>
<dbReference type="Gene3D" id="1.10.10.160">
    <property type="match status" value="1"/>
</dbReference>
<keyword evidence="18" id="KW-1185">Reference proteome</keyword>
<dbReference type="Gene3D" id="1.10.486.10">
    <property type="entry name" value="PCRA, domain 4"/>
    <property type="match status" value="1"/>
</dbReference>
<proteinExistence type="inferred from homology"/>
<dbReference type="InterPro" id="IPR014016">
    <property type="entry name" value="UvrD-like_ATP-bd"/>
</dbReference>
<evidence type="ECO:0000313" key="17">
    <source>
        <dbReference type="EMBL" id="TEB34774.1"/>
    </source>
</evidence>
<dbReference type="GO" id="GO:0016787">
    <property type="term" value="F:hydrolase activity"/>
    <property type="evidence" value="ECO:0007669"/>
    <property type="project" value="UniProtKB-UniRule"/>
</dbReference>
<dbReference type="InterPro" id="IPR000212">
    <property type="entry name" value="DNA_helicase_UvrD/REP"/>
</dbReference>
<dbReference type="PROSITE" id="PS51217">
    <property type="entry name" value="UVRD_HELICASE_CTER"/>
    <property type="match status" value="1"/>
</dbReference>
<evidence type="ECO:0000256" key="13">
    <source>
        <dbReference type="PROSITE-ProRule" id="PRU00560"/>
    </source>
</evidence>
<evidence type="ECO:0000256" key="5">
    <source>
        <dbReference type="ARBA" id="ARBA00022806"/>
    </source>
</evidence>
<dbReference type="InterPro" id="IPR013986">
    <property type="entry name" value="DExx_box_DNA_helicase_dom_sf"/>
</dbReference>
<sequence length="981" mass="108231">MERTDSFLDALNGVQLRAATHPPNSTLQILAGPGSGKTRVLTSRIAHLILNCHIPPAAICAVTFTNKAANEMRERLTKLLGKTQVAQLKMGTFHSLCARFLRKYSKLVDVPENFTVCDASESKKIVATHLKTFEKDLKAHNLEPGTVTSIISKAKAKRLSADGYLDDAKSKAHYRGPTGTESPPTPDIIVGEVYVLYEATLRQNNALDFDDLLVFGVKLFSGHHLTVGWCRHILVDEFQDTNVTQYDLMRAIANSVRCITIVGDPDQSIYGWRAAEVENLAKMKRDFPETVQIFLEENYRSTGAILEASLEIVSQDSKRIAKSLYTAHPDGIAPVLYQVNGEQEEASFIAIEVKRLVAQMGGAFKWGDFAILLRFNALSRTIENALQKEGIPCRILGGHKFFERLEVKDVLAYLQLLDNPAFVPALLRVINVPGRGIGEKTLADILQRAEKAQKSPLALLEGIFDMRVPDNKPSIRKKILSFIQAIRKLRKSAESGTGPSDLINELLDLVEYQDHLRKTQPDWETRWENVRELITFAKEVEEQSVRDNAALALNEDESSLNIEMSALRQFLQVSMLSSTGDNESEESNQEKVTITTCHSAKGLEWPVVIIPSVDATTYPFIRSEDEDEERRLLYVACTRAKSLLYLTRSTTRRVAGDTKSRALSKFIQTIMEKRAKENKIPLFIDHIPHLELENRAILCKVLERPEPDEAEVQRMVDAFTRQGREHPPGIPWTPPGQAQANAYSNWSYPQSFPSSSSTGDSTSVSYPMTSFGRPAIAQFGRAVAPSPSSFTPTAEFRHPGQGVSFSRPSLVQPLPTVTTVPALSHTSHLALAKPAPIVAPLFKSPFSSTTLRVSPPRPIKPPQVPARPSPTSSLSIARPASGSRHTSTQSIIPSKPRSQILQSGGNRLTAAIQQPRPNPSIKEPPVPLPKPSSSHSAPPAAKTTAEVTTPPPQNGSLKRRLGMGPRTAGGYSNKKFKPPTK</sequence>
<dbReference type="PROSITE" id="PS51198">
    <property type="entry name" value="UVRD_HELICASE_ATP_BIND"/>
    <property type="match status" value="1"/>
</dbReference>
<feature type="region of interest" description="Disordered" evidence="14">
    <location>
        <begin position="848"/>
        <end position="981"/>
    </location>
</feature>
<feature type="compositionally biased region" description="Low complexity" evidence="14">
    <location>
        <begin position="931"/>
        <end position="945"/>
    </location>
</feature>
<keyword evidence="6 13" id="KW-0067">ATP-binding</keyword>
<gene>
    <name evidence="17" type="ORF">FA13DRAFT_1789175</name>
</gene>
<comment type="catalytic activity">
    <reaction evidence="12">
        <text>ATP + H2O = ADP + phosphate + H(+)</text>
        <dbReference type="Rhea" id="RHEA:13065"/>
        <dbReference type="ChEBI" id="CHEBI:15377"/>
        <dbReference type="ChEBI" id="CHEBI:15378"/>
        <dbReference type="ChEBI" id="CHEBI:30616"/>
        <dbReference type="ChEBI" id="CHEBI:43474"/>
        <dbReference type="ChEBI" id="CHEBI:456216"/>
        <dbReference type="EC" id="5.6.2.4"/>
    </reaction>
</comment>
<comment type="catalytic activity">
    <reaction evidence="10">
        <text>Couples ATP hydrolysis with the unwinding of duplex DNA by translocating in the 3'-5' direction.</text>
        <dbReference type="EC" id="5.6.2.4"/>
    </reaction>
</comment>
<dbReference type="InterPro" id="IPR014017">
    <property type="entry name" value="DNA_helicase_UvrD-like_C"/>
</dbReference>
<dbReference type="InterPro" id="IPR027417">
    <property type="entry name" value="P-loop_NTPase"/>
</dbReference>
<keyword evidence="9" id="KW-0413">Isomerase</keyword>
<feature type="compositionally biased region" description="Pro residues" evidence="14">
    <location>
        <begin position="916"/>
        <end position="930"/>
    </location>
</feature>
<dbReference type="STRING" id="71717.A0A4Y7TLB2"/>
<comment type="similarity">
    <text evidence="1">Belongs to the helicase family. UvrD subfamily.</text>
</comment>
<dbReference type="Gene3D" id="3.40.50.300">
    <property type="entry name" value="P-loop containing nucleotide triphosphate hydrolases"/>
    <property type="match status" value="2"/>
</dbReference>
<dbReference type="EC" id="5.6.2.4" evidence="11"/>
<dbReference type="Proteomes" id="UP000298030">
    <property type="component" value="Unassembled WGS sequence"/>
</dbReference>
<evidence type="ECO:0000256" key="3">
    <source>
        <dbReference type="ARBA" id="ARBA00022763"/>
    </source>
</evidence>
<dbReference type="GO" id="GO:0043138">
    <property type="term" value="F:3'-5' DNA helicase activity"/>
    <property type="evidence" value="ECO:0007669"/>
    <property type="project" value="UniProtKB-EC"/>
</dbReference>
<dbReference type="AlphaFoldDB" id="A0A4Y7TLB2"/>
<dbReference type="SUPFAM" id="SSF52540">
    <property type="entry name" value="P-loop containing nucleoside triphosphate hydrolases"/>
    <property type="match status" value="1"/>
</dbReference>
<reference evidence="17 18" key="1">
    <citation type="journal article" date="2019" name="Nat. Ecol. Evol.">
        <title>Megaphylogeny resolves global patterns of mushroom evolution.</title>
        <authorList>
            <person name="Varga T."/>
            <person name="Krizsan K."/>
            <person name="Foldi C."/>
            <person name="Dima B."/>
            <person name="Sanchez-Garcia M."/>
            <person name="Sanchez-Ramirez S."/>
            <person name="Szollosi G.J."/>
            <person name="Szarkandi J.G."/>
            <person name="Papp V."/>
            <person name="Albert L."/>
            <person name="Andreopoulos W."/>
            <person name="Angelini C."/>
            <person name="Antonin V."/>
            <person name="Barry K.W."/>
            <person name="Bougher N.L."/>
            <person name="Buchanan P."/>
            <person name="Buyck B."/>
            <person name="Bense V."/>
            <person name="Catcheside P."/>
            <person name="Chovatia M."/>
            <person name="Cooper J."/>
            <person name="Damon W."/>
            <person name="Desjardin D."/>
            <person name="Finy P."/>
            <person name="Geml J."/>
            <person name="Haridas S."/>
            <person name="Hughes K."/>
            <person name="Justo A."/>
            <person name="Karasinski D."/>
            <person name="Kautmanova I."/>
            <person name="Kiss B."/>
            <person name="Kocsube S."/>
            <person name="Kotiranta H."/>
            <person name="LaButti K.M."/>
            <person name="Lechner B.E."/>
            <person name="Liimatainen K."/>
            <person name="Lipzen A."/>
            <person name="Lukacs Z."/>
            <person name="Mihaltcheva S."/>
            <person name="Morgado L.N."/>
            <person name="Niskanen T."/>
            <person name="Noordeloos M.E."/>
            <person name="Ohm R.A."/>
            <person name="Ortiz-Santana B."/>
            <person name="Ovrebo C."/>
            <person name="Racz N."/>
            <person name="Riley R."/>
            <person name="Savchenko A."/>
            <person name="Shiryaev A."/>
            <person name="Soop K."/>
            <person name="Spirin V."/>
            <person name="Szebenyi C."/>
            <person name="Tomsovsky M."/>
            <person name="Tulloss R.E."/>
            <person name="Uehling J."/>
            <person name="Grigoriev I.V."/>
            <person name="Vagvolgyi C."/>
            <person name="Papp T."/>
            <person name="Martin F.M."/>
            <person name="Miettinen O."/>
            <person name="Hibbett D.S."/>
            <person name="Nagy L.G."/>
        </authorList>
    </citation>
    <scope>NUCLEOTIDE SEQUENCE [LARGE SCALE GENOMIC DNA]</scope>
    <source>
        <strain evidence="17 18">FP101781</strain>
    </source>
</reference>
<evidence type="ECO:0000256" key="4">
    <source>
        <dbReference type="ARBA" id="ARBA00022801"/>
    </source>
</evidence>
<evidence type="ECO:0000256" key="1">
    <source>
        <dbReference type="ARBA" id="ARBA00009922"/>
    </source>
</evidence>
<evidence type="ECO:0000256" key="2">
    <source>
        <dbReference type="ARBA" id="ARBA00022741"/>
    </source>
</evidence>
<dbReference type="GO" id="GO:0003677">
    <property type="term" value="F:DNA binding"/>
    <property type="evidence" value="ECO:0007669"/>
    <property type="project" value="UniProtKB-KW"/>
</dbReference>
<keyword evidence="8" id="KW-0234">DNA repair</keyword>
<evidence type="ECO:0000313" key="18">
    <source>
        <dbReference type="Proteomes" id="UP000298030"/>
    </source>
</evidence>
<comment type="caution">
    <text evidence="17">The sequence shown here is derived from an EMBL/GenBank/DDBJ whole genome shotgun (WGS) entry which is preliminary data.</text>
</comment>
<feature type="domain" description="UvrD-like helicase ATP-binding" evidence="15">
    <location>
        <begin position="10"/>
        <end position="302"/>
    </location>
</feature>
<dbReference type="Pfam" id="PF13361">
    <property type="entry name" value="UvrD_C"/>
    <property type="match status" value="1"/>
</dbReference>
<keyword evidence="5 13" id="KW-0347">Helicase</keyword>
<evidence type="ECO:0000256" key="7">
    <source>
        <dbReference type="ARBA" id="ARBA00023125"/>
    </source>
</evidence>
<feature type="compositionally biased region" description="Low complexity" evidence="14">
    <location>
        <begin position="744"/>
        <end position="763"/>
    </location>
</feature>
<keyword evidence="4 13" id="KW-0378">Hydrolase</keyword>
<evidence type="ECO:0000256" key="9">
    <source>
        <dbReference type="ARBA" id="ARBA00023235"/>
    </source>
</evidence>
<evidence type="ECO:0000256" key="14">
    <source>
        <dbReference type="SAM" id="MobiDB-lite"/>
    </source>
</evidence>
<dbReference type="OrthoDB" id="1470711at2759"/>
<feature type="compositionally biased region" description="Polar residues" evidence="14">
    <location>
        <begin position="883"/>
        <end position="906"/>
    </location>
</feature>
<accession>A0A4Y7TLB2</accession>
<keyword evidence="2 13" id="KW-0547">Nucleotide-binding</keyword>
<organism evidence="17 18">
    <name type="scientific">Coprinellus micaceus</name>
    <name type="common">Glistening ink-cap mushroom</name>
    <name type="synonym">Coprinus micaceus</name>
    <dbReference type="NCBI Taxonomy" id="71717"/>
    <lineage>
        <taxon>Eukaryota</taxon>
        <taxon>Fungi</taxon>
        <taxon>Dikarya</taxon>
        <taxon>Basidiomycota</taxon>
        <taxon>Agaricomycotina</taxon>
        <taxon>Agaricomycetes</taxon>
        <taxon>Agaricomycetidae</taxon>
        <taxon>Agaricales</taxon>
        <taxon>Agaricineae</taxon>
        <taxon>Psathyrellaceae</taxon>
        <taxon>Coprinellus</taxon>
    </lineage>
</organism>
<evidence type="ECO:0000259" key="16">
    <source>
        <dbReference type="PROSITE" id="PS51217"/>
    </source>
</evidence>
<dbReference type="EMBL" id="QPFP01000009">
    <property type="protein sequence ID" value="TEB34774.1"/>
    <property type="molecule type" value="Genomic_DNA"/>
</dbReference>
<dbReference type="Pfam" id="PF00580">
    <property type="entry name" value="UvrD-helicase"/>
    <property type="match status" value="1"/>
</dbReference>
<dbReference type="FunFam" id="3.40.50.300:FF:001201">
    <property type="entry name" value="ATP-dependent DNA helicase UvrD2"/>
    <property type="match status" value="1"/>
</dbReference>
<dbReference type="PANTHER" id="PTHR11070:SF2">
    <property type="entry name" value="ATP-DEPENDENT DNA HELICASE SRS2"/>
    <property type="match status" value="1"/>
</dbReference>
<evidence type="ECO:0000256" key="11">
    <source>
        <dbReference type="ARBA" id="ARBA00034808"/>
    </source>
</evidence>
<evidence type="ECO:0000256" key="6">
    <source>
        <dbReference type="ARBA" id="ARBA00022840"/>
    </source>
</evidence>
<dbReference type="CDD" id="cd17932">
    <property type="entry name" value="DEXQc_UvrD"/>
    <property type="match status" value="1"/>
</dbReference>